<dbReference type="GO" id="GO:0005524">
    <property type="term" value="F:ATP binding"/>
    <property type="evidence" value="ECO:0007669"/>
    <property type="project" value="InterPro"/>
</dbReference>
<evidence type="ECO:0000256" key="5">
    <source>
        <dbReference type="SAM" id="Phobius"/>
    </source>
</evidence>
<dbReference type="EMBL" id="QRDW01000027">
    <property type="protein sequence ID" value="RED43332.1"/>
    <property type="molecule type" value="Genomic_DNA"/>
</dbReference>
<protein>
    <recommendedName>
        <fullName evidence="6">ABC transmembrane type-1 domain-containing protein</fullName>
    </recommendedName>
</protein>
<dbReference type="AlphaFoldDB" id="A0A3D9H1F5"/>
<reference evidence="7 8" key="1">
    <citation type="submission" date="2018-07" db="EMBL/GenBank/DDBJ databases">
        <title>Genomic Encyclopedia of Type Strains, Phase III (KMG-III): the genomes of soil and plant-associated and newly described type strains.</title>
        <authorList>
            <person name="Whitman W."/>
        </authorList>
    </citation>
    <scope>NUCLEOTIDE SEQUENCE [LARGE SCALE GENOMIC DNA]</scope>
    <source>
        <strain evidence="7 8">CECT 8488</strain>
    </source>
</reference>
<feature type="domain" description="ABC transmembrane type-1" evidence="6">
    <location>
        <begin position="27"/>
        <end position="175"/>
    </location>
</feature>
<dbReference type="Gene3D" id="1.20.1560.10">
    <property type="entry name" value="ABC transporter type 1, transmembrane domain"/>
    <property type="match status" value="1"/>
</dbReference>
<feature type="transmembrane region" description="Helical" evidence="5">
    <location>
        <begin position="160"/>
        <end position="181"/>
    </location>
</feature>
<dbReference type="GO" id="GO:0140359">
    <property type="term" value="F:ABC-type transporter activity"/>
    <property type="evidence" value="ECO:0007669"/>
    <property type="project" value="InterPro"/>
</dbReference>
<evidence type="ECO:0000259" key="6">
    <source>
        <dbReference type="PROSITE" id="PS50929"/>
    </source>
</evidence>
<feature type="transmembrane region" description="Helical" evidence="5">
    <location>
        <begin position="60"/>
        <end position="78"/>
    </location>
</feature>
<feature type="transmembrane region" description="Helical" evidence="5">
    <location>
        <begin position="20"/>
        <end position="40"/>
    </location>
</feature>
<dbReference type="RefSeq" id="WP_115939686.1">
    <property type="nucleotide sequence ID" value="NZ_QRDW01000027.1"/>
</dbReference>
<comment type="caution">
    <text evidence="7">The sequence shown here is derived from an EMBL/GenBank/DDBJ whole genome shotgun (WGS) entry which is preliminary data.</text>
</comment>
<evidence type="ECO:0000256" key="3">
    <source>
        <dbReference type="ARBA" id="ARBA00022989"/>
    </source>
</evidence>
<evidence type="ECO:0000256" key="2">
    <source>
        <dbReference type="ARBA" id="ARBA00022692"/>
    </source>
</evidence>
<evidence type="ECO:0000313" key="8">
    <source>
        <dbReference type="Proteomes" id="UP000256845"/>
    </source>
</evidence>
<keyword evidence="4 5" id="KW-0472">Membrane</keyword>
<keyword evidence="8" id="KW-1185">Reference proteome</keyword>
<dbReference type="GO" id="GO:0005886">
    <property type="term" value="C:plasma membrane"/>
    <property type="evidence" value="ECO:0007669"/>
    <property type="project" value="UniProtKB-SubCell"/>
</dbReference>
<keyword evidence="3 5" id="KW-1133">Transmembrane helix</keyword>
<dbReference type="SUPFAM" id="SSF90123">
    <property type="entry name" value="ABC transporter transmembrane region"/>
    <property type="match status" value="1"/>
</dbReference>
<feature type="transmembrane region" description="Helical" evidence="5">
    <location>
        <begin position="134"/>
        <end position="154"/>
    </location>
</feature>
<dbReference type="InterPro" id="IPR011527">
    <property type="entry name" value="ABC1_TM_dom"/>
</dbReference>
<evidence type="ECO:0000256" key="4">
    <source>
        <dbReference type="ARBA" id="ARBA00023136"/>
    </source>
</evidence>
<sequence length="183" mass="20039">MNSRKALTSRHGLRAIKHKVFIAFACALALSGIVNILMLATPLYMMQVFDRVLTGQQIETLVLLTVMAVAAYVTYGFLDWGRNQVLARAAAWMERRAAEDVLRAGLDARLSGDVGGADAAWDLTKIRNVIAGKALYPFLDLPWAVLFHIVLWMANVWLGFYALICALIVTAVVVMGNTSLLSG</sequence>
<accession>A0A3D9H1F5</accession>
<dbReference type="OrthoDB" id="5288404at2"/>
<keyword evidence="2 5" id="KW-0812">Transmembrane</keyword>
<gene>
    <name evidence="7" type="ORF">DFP90_1272</name>
</gene>
<organism evidence="7 8">
    <name type="scientific">Aestuariispira insulae</name>
    <dbReference type="NCBI Taxonomy" id="1461337"/>
    <lineage>
        <taxon>Bacteria</taxon>
        <taxon>Pseudomonadati</taxon>
        <taxon>Pseudomonadota</taxon>
        <taxon>Alphaproteobacteria</taxon>
        <taxon>Rhodospirillales</taxon>
        <taxon>Kiloniellaceae</taxon>
        <taxon>Aestuariispira</taxon>
    </lineage>
</organism>
<proteinExistence type="predicted"/>
<comment type="subcellular location">
    <subcellularLocation>
        <location evidence="1">Cell membrane</location>
        <topology evidence="1">Multi-pass membrane protein</topology>
    </subcellularLocation>
</comment>
<dbReference type="InterPro" id="IPR036640">
    <property type="entry name" value="ABC1_TM_sf"/>
</dbReference>
<name>A0A3D9H1F5_9PROT</name>
<dbReference type="Proteomes" id="UP000256845">
    <property type="component" value="Unassembled WGS sequence"/>
</dbReference>
<dbReference type="PROSITE" id="PS50929">
    <property type="entry name" value="ABC_TM1F"/>
    <property type="match status" value="1"/>
</dbReference>
<evidence type="ECO:0000256" key="1">
    <source>
        <dbReference type="ARBA" id="ARBA00004651"/>
    </source>
</evidence>
<evidence type="ECO:0000313" key="7">
    <source>
        <dbReference type="EMBL" id="RED43332.1"/>
    </source>
</evidence>